<dbReference type="InterPro" id="IPR021109">
    <property type="entry name" value="Peptidase_aspartic_dom_sf"/>
</dbReference>
<proteinExistence type="predicted"/>
<accession>A0A438FUB7</accession>
<dbReference type="CDD" id="cd00303">
    <property type="entry name" value="retropepsin_like"/>
    <property type="match status" value="1"/>
</dbReference>
<dbReference type="PANTHER" id="PTHR33240">
    <property type="entry name" value="OS08G0508500 PROTEIN"/>
    <property type="match status" value="1"/>
</dbReference>
<gene>
    <name evidence="1" type="ORF">CK203_060872</name>
</gene>
<comment type="caution">
    <text evidence="1">The sequence shown here is derived from an EMBL/GenBank/DDBJ whole genome shotgun (WGS) entry which is preliminary data.</text>
</comment>
<organism evidence="1 2">
    <name type="scientific">Vitis vinifera</name>
    <name type="common">Grape</name>
    <dbReference type="NCBI Taxonomy" id="29760"/>
    <lineage>
        <taxon>Eukaryota</taxon>
        <taxon>Viridiplantae</taxon>
        <taxon>Streptophyta</taxon>
        <taxon>Embryophyta</taxon>
        <taxon>Tracheophyta</taxon>
        <taxon>Spermatophyta</taxon>
        <taxon>Magnoliopsida</taxon>
        <taxon>eudicotyledons</taxon>
        <taxon>Gunneridae</taxon>
        <taxon>Pentapetalae</taxon>
        <taxon>rosids</taxon>
        <taxon>Vitales</taxon>
        <taxon>Vitaceae</taxon>
        <taxon>Viteae</taxon>
        <taxon>Vitis</taxon>
    </lineage>
</organism>
<evidence type="ECO:0000313" key="1">
    <source>
        <dbReference type="EMBL" id="RVW63550.1"/>
    </source>
</evidence>
<dbReference type="Gene3D" id="2.40.70.10">
    <property type="entry name" value="Acid Proteases"/>
    <property type="match status" value="1"/>
</dbReference>
<evidence type="ECO:0000313" key="2">
    <source>
        <dbReference type="Proteomes" id="UP000288805"/>
    </source>
</evidence>
<dbReference type="AlphaFoldDB" id="A0A438FUB7"/>
<sequence>MIHNLSDFRLLESIKTDPVRRDWNRRCAFHKDHNHTTEQCKGLHYLVEKLISRALKTSVCPIDDTLTFPPVGANRVLQLHEDVLVLTLRLGRFNVRRVLVDPSSSIDLLQMSAYKQMDYSPFALESLRCLLFRFNGATMTFLGDVVLPVQVGPVTLNVQFSVVDDLSPYNAIMGRAWLHKMKVIPSTYH</sequence>
<dbReference type="PANTHER" id="PTHR33240:SF15">
    <property type="entry name" value="GAG-PRO-LIKE PROTEIN"/>
    <property type="match status" value="1"/>
</dbReference>
<reference evidence="1 2" key="1">
    <citation type="journal article" date="2018" name="PLoS Genet.">
        <title>Population sequencing reveals clonal diversity and ancestral inbreeding in the grapevine cultivar Chardonnay.</title>
        <authorList>
            <person name="Roach M.J."/>
            <person name="Johnson D.L."/>
            <person name="Bohlmann J."/>
            <person name="van Vuuren H.J."/>
            <person name="Jones S.J."/>
            <person name="Pretorius I.S."/>
            <person name="Schmidt S.A."/>
            <person name="Borneman A.R."/>
        </authorList>
    </citation>
    <scope>NUCLEOTIDE SEQUENCE [LARGE SCALE GENOMIC DNA]</scope>
    <source>
        <strain evidence="2">cv. Chardonnay</strain>
        <tissue evidence="1">Leaf</tissue>
    </source>
</reference>
<name>A0A438FUB7_VITVI</name>
<dbReference type="EMBL" id="QGNW01000738">
    <property type="protein sequence ID" value="RVW63550.1"/>
    <property type="molecule type" value="Genomic_DNA"/>
</dbReference>
<protein>
    <submittedName>
        <fullName evidence="1">Uncharacterized protein</fullName>
    </submittedName>
</protein>
<dbReference type="Proteomes" id="UP000288805">
    <property type="component" value="Unassembled WGS sequence"/>
</dbReference>